<dbReference type="Gene3D" id="3.40.630.30">
    <property type="match status" value="1"/>
</dbReference>
<dbReference type="GO" id="GO:0008999">
    <property type="term" value="F:protein-N-terminal-alanine acetyltransferase activity"/>
    <property type="evidence" value="ECO:0007669"/>
    <property type="project" value="TreeGrafter"/>
</dbReference>
<evidence type="ECO:0000313" key="6">
    <source>
        <dbReference type="EMBL" id="GEQ55187.1"/>
    </source>
</evidence>
<evidence type="ECO:0000256" key="3">
    <source>
        <dbReference type="ARBA" id="ARBA00038502"/>
    </source>
</evidence>
<gene>
    <name evidence="6" type="primary">rimL_2</name>
    <name evidence="5" type="ORF">TK11N_20220</name>
    <name evidence="6" type="ORF">TK2N_20310</name>
</gene>
<sequence>MEQNGNKNYILAKNNLLETKRLFLRPVTLEDAEDMYEYSRDSQTTHFVFGRHQTLEDTKIAIADYFMAEPLGKFAIELKEQQKMIGTIDLRVEMEIGVAELGYIINKKYWGFGYIPEACHRLLTLGFTDLDLVRIKAAHDKRNANSGRVMEKIGMTVDSIITEARRNLGQLKGQVFTEVTRSITKTQWEKLKQ</sequence>
<dbReference type="PANTHER" id="PTHR43792">
    <property type="entry name" value="GNAT FAMILY, PUTATIVE (AFU_ORTHOLOGUE AFUA_3G00765)-RELATED-RELATED"/>
    <property type="match status" value="1"/>
</dbReference>
<dbReference type="EMBL" id="BKBO01000036">
    <property type="protein sequence ID" value="GEQ50170.1"/>
    <property type="molecule type" value="Genomic_DNA"/>
</dbReference>
<dbReference type="SUPFAM" id="SSF55729">
    <property type="entry name" value="Acyl-CoA N-acyltransferases (Nat)"/>
    <property type="match status" value="1"/>
</dbReference>
<dbReference type="Proteomes" id="UP000886597">
    <property type="component" value="Unassembled WGS sequence"/>
</dbReference>
<dbReference type="RefSeq" id="WP_202584379.1">
    <property type="nucleotide sequence ID" value="NZ_BKBO01000036.1"/>
</dbReference>
<reference evidence="6" key="1">
    <citation type="submission" date="2019-08" db="EMBL/GenBank/DDBJ databases">
        <authorList>
            <person name="Ishikawa M."/>
            <person name="Suzuki T."/>
            <person name="Matsutani M."/>
        </authorList>
    </citation>
    <scope>NUCLEOTIDE SEQUENCE</scope>
    <source>
        <strain evidence="6">7C1</strain>
        <strain evidence="5">8C4</strain>
    </source>
</reference>
<organism evidence="6 7">
    <name type="scientific">Tetragenococcus koreensis</name>
    <dbReference type="NCBI Taxonomy" id="290335"/>
    <lineage>
        <taxon>Bacteria</taxon>
        <taxon>Bacillati</taxon>
        <taxon>Bacillota</taxon>
        <taxon>Bacilli</taxon>
        <taxon>Lactobacillales</taxon>
        <taxon>Enterococcaceae</taxon>
        <taxon>Tetragenococcus</taxon>
    </lineage>
</organism>
<evidence type="ECO:0000313" key="7">
    <source>
        <dbReference type="Proteomes" id="UP000886597"/>
    </source>
</evidence>
<dbReference type="PANTHER" id="PTHR43792:SF8">
    <property type="entry name" value="[RIBOSOMAL PROTEIN US5]-ALANINE N-ACETYLTRANSFERASE"/>
    <property type="match status" value="1"/>
</dbReference>
<keyword evidence="2" id="KW-0012">Acyltransferase</keyword>
<evidence type="ECO:0000256" key="1">
    <source>
        <dbReference type="ARBA" id="ARBA00022679"/>
    </source>
</evidence>
<keyword evidence="1" id="KW-0808">Transferase</keyword>
<reference evidence="6" key="2">
    <citation type="journal article" date="2020" name="Int. Dairy J.">
        <title>Lactic acid bacterial diversity in Brie cheese focusing on salt concentration and pH of isolation medium and characterisation of halophilic and alkaliphilic lactic acid bacterial isolates.</title>
        <authorList>
            <person name="Unno R."/>
            <person name="Matsutani M."/>
            <person name="Suzuki T."/>
            <person name="Kodama K."/>
            <person name="Matsushita H."/>
            <person name="Yamasato K."/>
            <person name="Koizumi Y."/>
            <person name="Ishikawa M."/>
        </authorList>
    </citation>
    <scope>NUCLEOTIDE SEQUENCE</scope>
    <source>
        <strain evidence="6">7C1</strain>
        <strain evidence="5">8C4</strain>
    </source>
</reference>
<dbReference type="AlphaFoldDB" id="A0AAN4UD02"/>
<evidence type="ECO:0000259" key="4">
    <source>
        <dbReference type="Pfam" id="PF13302"/>
    </source>
</evidence>
<name>A0AAN4UD02_9ENTE</name>
<accession>A0AAN4UD02</accession>
<comment type="similarity">
    <text evidence="3">Belongs to the acetyltransferase family. RimJ subfamily.</text>
</comment>
<dbReference type="Pfam" id="PF13302">
    <property type="entry name" value="Acetyltransf_3"/>
    <property type="match status" value="1"/>
</dbReference>
<comment type="caution">
    <text evidence="6">The sequence shown here is derived from an EMBL/GenBank/DDBJ whole genome shotgun (WGS) entry which is preliminary data.</text>
</comment>
<protein>
    <submittedName>
        <fullName evidence="6">N-acetyltransferase</fullName>
    </submittedName>
</protein>
<proteinExistence type="inferred from homology"/>
<feature type="domain" description="N-acetyltransferase" evidence="4">
    <location>
        <begin position="21"/>
        <end position="156"/>
    </location>
</feature>
<dbReference type="GO" id="GO:0005737">
    <property type="term" value="C:cytoplasm"/>
    <property type="evidence" value="ECO:0007669"/>
    <property type="project" value="TreeGrafter"/>
</dbReference>
<dbReference type="InterPro" id="IPR016181">
    <property type="entry name" value="Acyl_CoA_acyltransferase"/>
</dbReference>
<dbReference type="EMBL" id="BKBQ01000036">
    <property type="protein sequence ID" value="GEQ55187.1"/>
    <property type="molecule type" value="Genomic_DNA"/>
</dbReference>
<evidence type="ECO:0000256" key="2">
    <source>
        <dbReference type="ARBA" id="ARBA00023315"/>
    </source>
</evidence>
<evidence type="ECO:0000313" key="8">
    <source>
        <dbReference type="Proteomes" id="UP000886607"/>
    </source>
</evidence>
<dbReference type="InterPro" id="IPR051531">
    <property type="entry name" value="N-acetyltransferase"/>
</dbReference>
<dbReference type="Proteomes" id="UP000886607">
    <property type="component" value="Unassembled WGS sequence"/>
</dbReference>
<keyword evidence="8" id="KW-1185">Reference proteome</keyword>
<dbReference type="InterPro" id="IPR000182">
    <property type="entry name" value="GNAT_dom"/>
</dbReference>
<evidence type="ECO:0000313" key="5">
    <source>
        <dbReference type="EMBL" id="GEQ50170.1"/>
    </source>
</evidence>